<keyword evidence="1" id="KW-0812">Transmembrane</keyword>
<dbReference type="AlphaFoldDB" id="A0A6I4LZS0"/>
<gene>
    <name evidence="2" type="ORF">EUU23_12535</name>
</gene>
<accession>A0A6I4LZS0</accession>
<feature type="transmembrane region" description="Helical" evidence="1">
    <location>
        <begin position="31"/>
        <end position="51"/>
    </location>
</feature>
<proteinExistence type="predicted"/>
<name>A0A6I4LZS0_9SPHN</name>
<evidence type="ECO:0000313" key="2">
    <source>
        <dbReference type="EMBL" id="MVZ98521.1"/>
    </source>
</evidence>
<dbReference type="Proteomes" id="UP000471147">
    <property type="component" value="Unassembled WGS sequence"/>
</dbReference>
<evidence type="ECO:0000256" key="1">
    <source>
        <dbReference type="SAM" id="Phobius"/>
    </source>
</evidence>
<protein>
    <submittedName>
        <fullName evidence="2">Uncharacterized protein</fullName>
    </submittedName>
</protein>
<feature type="transmembrane region" description="Helical" evidence="1">
    <location>
        <begin position="63"/>
        <end position="90"/>
    </location>
</feature>
<sequence>MELLYLGIFIVAVIILPVTVALIVPKRILGLFVFSILISSPILTGLTWQHFASQPDYGGGGNGLAAFIFSFFVIAALSVSFTVGVIRYVINRDKVATEAQELQEYNAD</sequence>
<organism evidence="2 3">
    <name type="scientific">Sphingorhabdus profundilacus</name>
    <dbReference type="NCBI Taxonomy" id="2509718"/>
    <lineage>
        <taxon>Bacteria</taxon>
        <taxon>Pseudomonadati</taxon>
        <taxon>Pseudomonadota</taxon>
        <taxon>Alphaproteobacteria</taxon>
        <taxon>Sphingomonadales</taxon>
        <taxon>Sphingomonadaceae</taxon>
        <taxon>Sphingorhabdus</taxon>
    </lineage>
</organism>
<keyword evidence="1" id="KW-0472">Membrane</keyword>
<keyword evidence="3" id="KW-1185">Reference proteome</keyword>
<comment type="caution">
    <text evidence="2">The sequence shown here is derived from an EMBL/GenBank/DDBJ whole genome shotgun (WGS) entry which is preliminary data.</text>
</comment>
<dbReference type="EMBL" id="SDWJ01000002">
    <property type="protein sequence ID" value="MVZ98521.1"/>
    <property type="molecule type" value="Genomic_DNA"/>
</dbReference>
<keyword evidence="1" id="KW-1133">Transmembrane helix</keyword>
<dbReference type="RefSeq" id="WP_160354418.1">
    <property type="nucleotide sequence ID" value="NZ_SDWJ01000002.1"/>
</dbReference>
<feature type="transmembrane region" description="Helical" evidence="1">
    <location>
        <begin position="6"/>
        <end position="24"/>
    </location>
</feature>
<reference evidence="2 3" key="1">
    <citation type="submission" date="2019-01" db="EMBL/GenBank/DDBJ databases">
        <title>Sphingorhabdus lacus sp.nov., isolated from an oligotrophic freshwater lake.</title>
        <authorList>
            <person name="Park M."/>
        </authorList>
    </citation>
    <scope>NUCLEOTIDE SEQUENCE [LARGE SCALE GENOMIC DNA]</scope>
    <source>
        <strain evidence="2 3">IMCC26285</strain>
    </source>
</reference>
<evidence type="ECO:0000313" key="3">
    <source>
        <dbReference type="Proteomes" id="UP000471147"/>
    </source>
</evidence>